<dbReference type="GO" id="GO:0097367">
    <property type="term" value="F:carbohydrate derivative binding"/>
    <property type="evidence" value="ECO:0007669"/>
    <property type="project" value="InterPro"/>
</dbReference>
<evidence type="ECO:0000256" key="3">
    <source>
        <dbReference type="ARBA" id="ARBA00016090"/>
    </source>
</evidence>
<protein>
    <recommendedName>
        <fullName evidence="3">Glutamine--fructose-6-phosphate aminotransferase [isomerizing]</fullName>
        <ecNumber evidence="2">2.6.1.16</ecNumber>
    </recommendedName>
</protein>
<keyword evidence="5" id="KW-0808">Transferase</keyword>
<accession>A0A2T0QXF7</accession>
<proteinExistence type="predicted"/>
<keyword evidence="6" id="KW-1185">Reference proteome</keyword>
<feature type="domain" description="SIS" evidence="4">
    <location>
        <begin position="30"/>
        <end position="181"/>
    </location>
</feature>
<comment type="catalytic activity">
    <reaction evidence="1">
        <text>D-fructose 6-phosphate + L-glutamine = D-glucosamine 6-phosphate + L-glutamate</text>
        <dbReference type="Rhea" id="RHEA:13237"/>
        <dbReference type="ChEBI" id="CHEBI:29985"/>
        <dbReference type="ChEBI" id="CHEBI:58359"/>
        <dbReference type="ChEBI" id="CHEBI:58725"/>
        <dbReference type="ChEBI" id="CHEBI:61527"/>
        <dbReference type="EC" id="2.6.1.16"/>
    </reaction>
</comment>
<name>A0A2T0QXF7_9ACTN</name>
<dbReference type="RefSeq" id="WP_106215295.1">
    <property type="nucleotide sequence ID" value="NZ_PVZF01000016.1"/>
</dbReference>
<keyword evidence="5" id="KW-0032">Aminotransferase</keyword>
<comment type="caution">
    <text evidence="5">The sequence shown here is derived from an EMBL/GenBank/DDBJ whole genome shotgun (WGS) entry which is preliminary data.</text>
</comment>
<dbReference type="AlphaFoldDB" id="A0A2T0QXF7"/>
<dbReference type="PANTHER" id="PTHR10937">
    <property type="entry name" value="GLUCOSAMINE--FRUCTOSE-6-PHOSPHATE AMINOTRANSFERASE, ISOMERIZING"/>
    <property type="match status" value="1"/>
</dbReference>
<evidence type="ECO:0000313" key="5">
    <source>
        <dbReference type="EMBL" id="PRY10568.1"/>
    </source>
</evidence>
<dbReference type="GO" id="GO:0006487">
    <property type="term" value="P:protein N-linked glycosylation"/>
    <property type="evidence" value="ECO:0007669"/>
    <property type="project" value="TreeGrafter"/>
</dbReference>
<organism evidence="5 6">
    <name type="scientific">Kineococcus rhizosphaerae</name>
    <dbReference type="NCBI Taxonomy" id="559628"/>
    <lineage>
        <taxon>Bacteria</taxon>
        <taxon>Bacillati</taxon>
        <taxon>Actinomycetota</taxon>
        <taxon>Actinomycetes</taxon>
        <taxon>Kineosporiales</taxon>
        <taxon>Kineosporiaceae</taxon>
        <taxon>Kineococcus</taxon>
    </lineage>
</organism>
<dbReference type="GO" id="GO:0006002">
    <property type="term" value="P:fructose 6-phosphate metabolic process"/>
    <property type="evidence" value="ECO:0007669"/>
    <property type="project" value="TreeGrafter"/>
</dbReference>
<dbReference type="GO" id="GO:0006047">
    <property type="term" value="P:UDP-N-acetylglucosamine metabolic process"/>
    <property type="evidence" value="ECO:0007669"/>
    <property type="project" value="TreeGrafter"/>
</dbReference>
<dbReference type="EC" id="2.6.1.16" evidence="2"/>
<evidence type="ECO:0000259" key="4">
    <source>
        <dbReference type="PROSITE" id="PS51464"/>
    </source>
</evidence>
<reference evidence="5 6" key="1">
    <citation type="submission" date="2018-03" db="EMBL/GenBank/DDBJ databases">
        <title>Genomic Encyclopedia of Archaeal and Bacterial Type Strains, Phase II (KMG-II): from individual species to whole genera.</title>
        <authorList>
            <person name="Goeker M."/>
        </authorList>
    </citation>
    <scope>NUCLEOTIDE SEQUENCE [LARGE SCALE GENOMIC DNA]</scope>
    <source>
        <strain evidence="5 6">DSM 19711</strain>
    </source>
</reference>
<evidence type="ECO:0000256" key="1">
    <source>
        <dbReference type="ARBA" id="ARBA00001031"/>
    </source>
</evidence>
<dbReference type="Gene3D" id="3.40.50.10490">
    <property type="entry name" value="Glucose-6-phosphate isomerase like protein, domain 1"/>
    <property type="match status" value="2"/>
</dbReference>
<dbReference type="OrthoDB" id="367283at2"/>
<evidence type="ECO:0000256" key="2">
    <source>
        <dbReference type="ARBA" id="ARBA00012916"/>
    </source>
</evidence>
<dbReference type="InterPro" id="IPR046348">
    <property type="entry name" value="SIS_dom_sf"/>
</dbReference>
<dbReference type="PANTHER" id="PTHR10937:SF0">
    <property type="entry name" value="GLUTAMINE--FRUCTOSE-6-PHOSPHATE TRANSAMINASE (ISOMERIZING)"/>
    <property type="match status" value="1"/>
</dbReference>
<dbReference type="GO" id="GO:0004360">
    <property type="term" value="F:glutamine-fructose-6-phosphate transaminase (isomerizing) activity"/>
    <property type="evidence" value="ECO:0007669"/>
    <property type="project" value="UniProtKB-EC"/>
</dbReference>
<dbReference type="Pfam" id="PF01380">
    <property type="entry name" value="SIS"/>
    <property type="match status" value="1"/>
</dbReference>
<dbReference type="EMBL" id="PVZF01000016">
    <property type="protein sequence ID" value="PRY10568.1"/>
    <property type="molecule type" value="Genomic_DNA"/>
</dbReference>
<dbReference type="InterPro" id="IPR001347">
    <property type="entry name" value="SIS_dom"/>
</dbReference>
<sequence length="345" mass="34834">MITTTPFEQDMLAQPDALRTLATAPVPTGLGGVAGRSWGRTVFTGMGSSHFVSLPSWRALAAAGRAAWTVDTGQLLDVPELLTPDTLLVITSQSGASGEVVELLHRFGRGAARPGAVIGITADEASPLADGADVVVPLRCGPEATVSTKSYLNSLLAQAQVVAAATGGDQAAIAADAHRIADVVARQLQSSAVQEIAAAALAHDRPRLAAVGKGAAAATSQFAGLITKESAKLAIEGYVGGQFRHGPFELAGPGLTLFVYGATATTVDPQTEQLARDVLATGADVVLVGDVDLPGATTVPAPATTELEGLMTGAVAAQLLAVDLARANDTVPGAFAFGSKITTAL</sequence>
<gene>
    <name evidence="5" type="ORF">CLV37_116121</name>
</gene>
<evidence type="ECO:0000313" key="6">
    <source>
        <dbReference type="Proteomes" id="UP000238083"/>
    </source>
</evidence>
<dbReference type="Proteomes" id="UP000238083">
    <property type="component" value="Unassembled WGS sequence"/>
</dbReference>
<dbReference type="PROSITE" id="PS51464">
    <property type="entry name" value="SIS"/>
    <property type="match status" value="1"/>
</dbReference>
<dbReference type="SUPFAM" id="SSF53697">
    <property type="entry name" value="SIS domain"/>
    <property type="match status" value="1"/>
</dbReference>